<feature type="signal peptide" evidence="1">
    <location>
        <begin position="1"/>
        <end position="22"/>
    </location>
</feature>
<dbReference type="AlphaFoldDB" id="A0A1H1VR46"/>
<gene>
    <name evidence="2" type="ORF">SAMN05444158_3522</name>
</gene>
<feature type="chain" id="PRO_5009263578" evidence="1">
    <location>
        <begin position="23"/>
        <end position="99"/>
    </location>
</feature>
<evidence type="ECO:0000313" key="3">
    <source>
        <dbReference type="Proteomes" id="UP000243904"/>
    </source>
</evidence>
<name>A0A1H1VR46_9BRAD</name>
<keyword evidence="1" id="KW-0732">Signal</keyword>
<dbReference type="RefSeq" id="WP_146688176.1">
    <property type="nucleotide sequence ID" value="NZ_LT629750.1"/>
</dbReference>
<evidence type="ECO:0000313" key="2">
    <source>
        <dbReference type="EMBL" id="SDS87367.1"/>
    </source>
</evidence>
<sequence length="99" mass="10660">MRIPSAGAFAIAALLCATPLSLQGTQGSGLSLSVTSAKAADLDLQTRHRHTAYRHHYRYSRLYNPWCNGPYTGGGIGDINGSTYYGGPFIDLRCYGGVY</sequence>
<proteinExistence type="predicted"/>
<evidence type="ECO:0000256" key="1">
    <source>
        <dbReference type="SAM" id="SignalP"/>
    </source>
</evidence>
<dbReference type="Proteomes" id="UP000243904">
    <property type="component" value="Chromosome I"/>
</dbReference>
<organism evidence="2 3">
    <name type="scientific">Bradyrhizobium canariense</name>
    <dbReference type="NCBI Taxonomy" id="255045"/>
    <lineage>
        <taxon>Bacteria</taxon>
        <taxon>Pseudomonadati</taxon>
        <taxon>Pseudomonadota</taxon>
        <taxon>Alphaproteobacteria</taxon>
        <taxon>Hyphomicrobiales</taxon>
        <taxon>Nitrobacteraceae</taxon>
        <taxon>Bradyrhizobium</taxon>
    </lineage>
</organism>
<accession>A0A1H1VR46</accession>
<reference evidence="3" key="1">
    <citation type="submission" date="2016-10" db="EMBL/GenBank/DDBJ databases">
        <authorList>
            <person name="Varghese N."/>
            <person name="Submissions S."/>
        </authorList>
    </citation>
    <scope>NUCLEOTIDE SEQUENCE [LARGE SCALE GENOMIC DNA]</scope>
    <source>
        <strain evidence="3">GAS369</strain>
    </source>
</reference>
<dbReference type="EMBL" id="LT629750">
    <property type="protein sequence ID" value="SDS87367.1"/>
    <property type="molecule type" value="Genomic_DNA"/>
</dbReference>
<keyword evidence="3" id="KW-1185">Reference proteome</keyword>
<protein>
    <submittedName>
        <fullName evidence="2">Uncharacterized protein</fullName>
    </submittedName>
</protein>